<evidence type="ECO:0000256" key="2">
    <source>
        <dbReference type="SAM" id="Phobius"/>
    </source>
</evidence>
<keyword evidence="2" id="KW-1133">Transmembrane helix</keyword>
<feature type="transmembrane region" description="Helical" evidence="2">
    <location>
        <begin position="83"/>
        <end position="100"/>
    </location>
</feature>
<evidence type="ECO:0000313" key="4">
    <source>
        <dbReference type="Proteomes" id="UP001221757"/>
    </source>
</evidence>
<name>A0AAD7E0U6_MYCRO</name>
<comment type="caution">
    <text evidence="3">The sequence shown here is derived from an EMBL/GenBank/DDBJ whole genome shotgun (WGS) entry which is preliminary data.</text>
</comment>
<evidence type="ECO:0000313" key="3">
    <source>
        <dbReference type="EMBL" id="KAJ7703288.1"/>
    </source>
</evidence>
<reference evidence="3" key="1">
    <citation type="submission" date="2023-03" db="EMBL/GenBank/DDBJ databases">
        <title>Massive genome expansion in bonnet fungi (Mycena s.s.) driven by repeated elements and novel gene families across ecological guilds.</title>
        <authorList>
            <consortium name="Lawrence Berkeley National Laboratory"/>
            <person name="Harder C.B."/>
            <person name="Miyauchi S."/>
            <person name="Viragh M."/>
            <person name="Kuo A."/>
            <person name="Thoen E."/>
            <person name="Andreopoulos B."/>
            <person name="Lu D."/>
            <person name="Skrede I."/>
            <person name="Drula E."/>
            <person name="Henrissat B."/>
            <person name="Morin E."/>
            <person name="Kohler A."/>
            <person name="Barry K."/>
            <person name="LaButti K."/>
            <person name="Morin E."/>
            <person name="Salamov A."/>
            <person name="Lipzen A."/>
            <person name="Mereny Z."/>
            <person name="Hegedus B."/>
            <person name="Baldrian P."/>
            <person name="Stursova M."/>
            <person name="Weitz H."/>
            <person name="Taylor A."/>
            <person name="Grigoriev I.V."/>
            <person name="Nagy L.G."/>
            <person name="Martin F."/>
            <person name="Kauserud H."/>
        </authorList>
    </citation>
    <scope>NUCLEOTIDE SEQUENCE</scope>
    <source>
        <strain evidence="3">CBHHK067</strain>
    </source>
</reference>
<feature type="transmembrane region" description="Helical" evidence="2">
    <location>
        <begin position="112"/>
        <end position="133"/>
    </location>
</feature>
<feature type="region of interest" description="Disordered" evidence="1">
    <location>
        <begin position="255"/>
        <end position="275"/>
    </location>
</feature>
<feature type="transmembrane region" description="Helical" evidence="2">
    <location>
        <begin position="51"/>
        <end position="71"/>
    </location>
</feature>
<feature type="transmembrane region" description="Helical" evidence="2">
    <location>
        <begin position="145"/>
        <end position="170"/>
    </location>
</feature>
<dbReference type="AlphaFoldDB" id="A0AAD7E0U6"/>
<dbReference type="Proteomes" id="UP001221757">
    <property type="component" value="Unassembled WGS sequence"/>
</dbReference>
<gene>
    <name evidence="3" type="ORF">B0H17DRAFT_1042603</name>
</gene>
<sequence length="275" mass="29615">MINAGLAVLGTPVHSTLFPYVWGTTLHAARISIVFHTNMRASSSRLNWGQHILGFLLMCWGGSLASHLLLSLPPPQLYAPGPWINYSAVHLLFTVLFHYFPIPNTFLTNAVLFPLDALLRANSVIHTMSLLAVPSVNPLLVTSPLFHFILGAAASAGGGLLGGTLSLWTPNWQFSTPPPLRTGVWGIWSTLDIWAGGMVASTYSVLTAHPAFLPIRASIVSQTEPWSTIDAKHASAAVMIFFFGLRIASAILPPPPQAAKSQVPPKQSGEKLKTQ</sequence>
<organism evidence="3 4">
    <name type="scientific">Mycena rosella</name>
    <name type="common">Pink bonnet</name>
    <name type="synonym">Agaricus rosellus</name>
    <dbReference type="NCBI Taxonomy" id="1033263"/>
    <lineage>
        <taxon>Eukaryota</taxon>
        <taxon>Fungi</taxon>
        <taxon>Dikarya</taxon>
        <taxon>Basidiomycota</taxon>
        <taxon>Agaricomycotina</taxon>
        <taxon>Agaricomycetes</taxon>
        <taxon>Agaricomycetidae</taxon>
        <taxon>Agaricales</taxon>
        <taxon>Marasmiineae</taxon>
        <taxon>Mycenaceae</taxon>
        <taxon>Mycena</taxon>
    </lineage>
</organism>
<accession>A0AAD7E0U6</accession>
<keyword evidence="2" id="KW-0472">Membrane</keyword>
<keyword evidence="4" id="KW-1185">Reference proteome</keyword>
<protein>
    <submittedName>
        <fullName evidence="3">Uncharacterized protein</fullName>
    </submittedName>
</protein>
<feature type="transmembrane region" description="Helical" evidence="2">
    <location>
        <begin position="191"/>
        <end position="213"/>
    </location>
</feature>
<keyword evidence="2" id="KW-0812">Transmembrane</keyword>
<dbReference type="EMBL" id="JARKIE010000013">
    <property type="protein sequence ID" value="KAJ7703288.1"/>
    <property type="molecule type" value="Genomic_DNA"/>
</dbReference>
<evidence type="ECO:0000256" key="1">
    <source>
        <dbReference type="SAM" id="MobiDB-lite"/>
    </source>
</evidence>
<proteinExistence type="predicted"/>